<dbReference type="SUPFAM" id="SSF51735">
    <property type="entry name" value="NAD(P)-binding Rossmann-fold domains"/>
    <property type="match status" value="1"/>
</dbReference>
<evidence type="ECO:0000313" key="9">
    <source>
        <dbReference type="Proteomes" id="UP000182498"/>
    </source>
</evidence>
<dbReference type="FunFam" id="3.40.1010.10:FF:000001">
    <property type="entry name" value="Siroheme synthase"/>
    <property type="match status" value="1"/>
</dbReference>
<dbReference type="InterPro" id="IPR035996">
    <property type="entry name" value="4pyrrol_Methylase_sf"/>
</dbReference>
<dbReference type="GO" id="GO:0004851">
    <property type="term" value="F:uroporphyrin-III C-methyltransferase activity"/>
    <property type="evidence" value="ECO:0007669"/>
    <property type="project" value="UniProtKB-EC"/>
</dbReference>
<evidence type="ECO:0000313" key="8">
    <source>
        <dbReference type="EMBL" id="CUU64949.1"/>
    </source>
</evidence>
<proteinExistence type="predicted"/>
<keyword evidence="2 8" id="KW-0489">Methyltransferase</keyword>
<dbReference type="InterPro" id="IPR036291">
    <property type="entry name" value="NAD(P)-bd_dom_sf"/>
</dbReference>
<evidence type="ECO:0000256" key="6">
    <source>
        <dbReference type="PIRSR" id="PIRSR036426-1"/>
    </source>
</evidence>
<keyword evidence="3 8" id="KW-0808">Transferase</keyword>
<organism evidence="8 9">
    <name type="scientific">Corynebacterium variabile</name>
    <dbReference type="NCBI Taxonomy" id="1727"/>
    <lineage>
        <taxon>Bacteria</taxon>
        <taxon>Bacillati</taxon>
        <taxon>Actinomycetota</taxon>
        <taxon>Actinomycetes</taxon>
        <taxon>Mycobacteriales</taxon>
        <taxon>Corynebacteriaceae</taxon>
        <taxon>Corynebacterium</taxon>
    </lineage>
</organism>
<dbReference type="RefSeq" id="WP_073883369.1">
    <property type="nucleotide sequence ID" value="NZ_FAUH01000001.1"/>
</dbReference>
<evidence type="ECO:0000256" key="4">
    <source>
        <dbReference type="ARBA" id="ARBA00022691"/>
    </source>
</evidence>
<dbReference type="Gene3D" id="3.40.1010.10">
    <property type="entry name" value="Cobalt-precorrin-4 Transmethylase, Domain 1"/>
    <property type="match status" value="1"/>
</dbReference>
<dbReference type="CDD" id="cd11642">
    <property type="entry name" value="SUMT"/>
    <property type="match status" value="1"/>
</dbReference>
<evidence type="ECO:0000256" key="5">
    <source>
        <dbReference type="ARBA" id="ARBA00023244"/>
    </source>
</evidence>
<dbReference type="PIRSF" id="PIRSF036426">
    <property type="entry name" value="Sirohaem_synth"/>
    <property type="match status" value="1"/>
</dbReference>
<dbReference type="InterPro" id="IPR000878">
    <property type="entry name" value="4pyrrol_Mease"/>
</dbReference>
<evidence type="ECO:0000256" key="3">
    <source>
        <dbReference type="ARBA" id="ARBA00022679"/>
    </source>
</evidence>
<dbReference type="GO" id="GO:0051287">
    <property type="term" value="F:NAD binding"/>
    <property type="evidence" value="ECO:0007669"/>
    <property type="project" value="InterPro"/>
</dbReference>
<dbReference type="InterPro" id="IPR050161">
    <property type="entry name" value="Siro_Cobalamin_biosynth"/>
</dbReference>
<dbReference type="GO" id="GO:0009236">
    <property type="term" value="P:cobalamin biosynthetic process"/>
    <property type="evidence" value="ECO:0007669"/>
    <property type="project" value="InterPro"/>
</dbReference>
<dbReference type="GO" id="GO:0051266">
    <property type="term" value="F:sirohydrochlorin ferrochelatase activity"/>
    <property type="evidence" value="ECO:0007669"/>
    <property type="project" value="InterPro"/>
</dbReference>
<keyword evidence="5" id="KW-0627">Porphyrin biosynthesis</keyword>
<keyword evidence="8" id="KW-0560">Oxidoreductase</keyword>
<dbReference type="InterPro" id="IPR012409">
    <property type="entry name" value="Sirohaem_synth"/>
</dbReference>
<keyword evidence="4" id="KW-0949">S-adenosyl-L-methionine</keyword>
<dbReference type="Pfam" id="PF13241">
    <property type="entry name" value="NAD_binding_7"/>
    <property type="match status" value="1"/>
</dbReference>
<dbReference type="GO" id="GO:0032259">
    <property type="term" value="P:methylation"/>
    <property type="evidence" value="ECO:0007669"/>
    <property type="project" value="UniProtKB-KW"/>
</dbReference>
<accession>A0A0X2NJM7</accession>
<dbReference type="InterPro" id="IPR006366">
    <property type="entry name" value="CobA/CysG_C"/>
</dbReference>
<dbReference type="SUPFAM" id="SSF53790">
    <property type="entry name" value="Tetrapyrrole methylase"/>
    <property type="match status" value="1"/>
</dbReference>
<evidence type="ECO:0000256" key="2">
    <source>
        <dbReference type="ARBA" id="ARBA00022603"/>
    </source>
</evidence>
<dbReference type="NCBIfam" id="NF004790">
    <property type="entry name" value="PRK06136.1"/>
    <property type="match status" value="1"/>
</dbReference>
<dbReference type="OrthoDB" id="9815856at2"/>
<feature type="domain" description="Tetrapyrrole methylase" evidence="7">
    <location>
        <begin position="178"/>
        <end position="386"/>
    </location>
</feature>
<gene>
    <name evidence="8" type="ORF">CVAR292_00254</name>
</gene>
<sequence>MTALMTGLDVRDRLVVLVGGGDVTARRAARLRDAGAVLRIVAPRLSDTMVGLLDRLAEETDSSGRVPAVTWIPRRYRESDLDGAWLIHTATGVDVVDAEVAAAADRLRIWCVDAGHAPDGSARLAAQATEDSVDGVTLGVVSTGTPDPRRVVKVRDRLQEMLDTSALPTAPVRPPAGRVVLLGGGPGPRDLMTVRARRVLQSADVIVHDRLGPTGFPGWVSDRVEIIDVGKAPGRHPVPQEEINRILVDRAQRGLTVARLKGGDCFVFGRGGEEVLACRAAGVPVEVVPGVSSVIAAPQSAGVPLTHRGTADTVHIVNGHRLPGPATLEALHDDATTVVVLMGTSMLPSFAAAALDAGVTPERPVAVVERAHRADQRCVRGTLGTIGEVAEAERVRNPAVIVIGENAREGLLDAALVEQFATVTTVATVEEVAV</sequence>
<dbReference type="InterPro" id="IPR014777">
    <property type="entry name" value="4pyrrole_Mease_sub1"/>
</dbReference>
<dbReference type="InterPro" id="IPR014776">
    <property type="entry name" value="4pyrrole_Mease_sub2"/>
</dbReference>
<keyword evidence="8" id="KW-0456">Lyase</keyword>
<dbReference type="PANTHER" id="PTHR45790:SF3">
    <property type="entry name" value="S-ADENOSYL-L-METHIONINE-DEPENDENT UROPORPHYRINOGEN III METHYLTRANSFERASE, CHLOROPLASTIC"/>
    <property type="match status" value="1"/>
</dbReference>
<feature type="active site" description="Proton donor" evidence="6">
    <location>
        <position position="231"/>
    </location>
</feature>
<dbReference type="GO" id="GO:0043115">
    <property type="term" value="F:precorrin-2 dehydrogenase activity"/>
    <property type="evidence" value="ECO:0007669"/>
    <property type="project" value="InterPro"/>
</dbReference>
<dbReference type="EC" id="2.1.1.107" evidence="1"/>
<evidence type="ECO:0000259" key="7">
    <source>
        <dbReference type="Pfam" id="PF00590"/>
    </source>
</evidence>
<dbReference type="EMBL" id="FAUH01000001">
    <property type="protein sequence ID" value="CUU64949.1"/>
    <property type="molecule type" value="Genomic_DNA"/>
</dbReference>
<dbReference type="Gene3D" id="3.40.50.720">
    <property type="entry name" value="NAD(P)-binding Rossmann-like Domain"/>
    <property type="match status" value="1"/>
</dbReference>
<dbReference type="Pfam" id="PF00590">
    <property type="entry name" value="TP_methylase"/>
    <property type="match status" value="1"/>
</dbReference>
<feature type="active site" description="Proton acceptor" evidence="6">
    <location>
        <position position="209"/>
    </location>
</feature>
<protein>
    <recommendedName>
        <fullName evidence="1">uroporphyrinogen-III C-methyltransferase</fullName>
        <ecNumber evidence="1">2.1.1.107</ecNumber>
    </recommendedName>
</protein>
<dbReference type="Gene3D" id="3.30.950.10">
    <property type="entry name" value="Methyltransferase, Cobalt-precorrin-4 Transmethylase, Domain 2"/>
    <property type="match status" value="1"/>
</dbReference>
<dbReference type="AlphaFoldDB" id="A0A0X2NJM7"/>
<reference evidence="9" key="1">
    <citation type="submission" date="2015-11" db="EMBL/GenBank/DDBJ databases">
        <authorList>
            <person name="Dugat-Bony E."/>
        </authorList>
    </citation>
    <scope>NUCLEOTIDE SEQUENCE [LARGE SCALE GENOMIC DNA]</scope>
    <source>
        <strain evidence="9">Mu292</strain>
    </source>
</reference>
<dbReference type="PANTHER" id="PTHR45790">
    <property type="entry name" value="SIROHEME SYNTHASE-RELATED"/>
    <property type="match status" value="1"/>
</dbReference>
<dbReference type="NCBIfam" id="TIGR01469">
    <property type="entry name" value="cobA_cysG_Cterm"/>
    <property type="match status" value="1"/>
</dbReference>
<dbReference type="Proteomes" id="UP000182498">
    <property type="component" value="Unassembled WGS sequence"/>
</dbReference>
<evidence type="ECO:0000256" key="1">
    <source>
        <dbReference type="ARBA" id="ARBA00012162"/>
    </source>
</evidence>
<name>A0A0X2NJM7_9CORY</name>
<keyword evidence="9" id="KW-1185">Reference proteome</keyword>
<dbReference type="GO" id="GO:0019354">
    <property type="term" value="P:siroheme biosynthetic process"/>
    <property type="evidence" value="ECO:0007669"/>
    <property type="project" value="InterPro"/>
</dbReference>